<evidence type="ECO:0000256" key="1">
    <source>
        <dbReference type="SAM" id="MobiDB-lite"/>
    </source>
</evidence>
<dbReference type="Gene3D" id="3.30.160.60">
    <property type="entry name" value="Classic Zinc Finger"/>
    <property type="match status" value="1"/>
</dbReference>
<organism evidence="3 4">
    <name type="scientific">Leucocoprinus leucothites</name>
    <dbReference type="NCBI Taxonomy" id="201217"/>
    <lineage>
        <taxon>Eukaryota</taxon>
        <taxon>Fungi</taxon>
        <taxon>Dikarya</taxon>
        <taxon>Basidiomycota</taxon>
        <taxon>Agaricomycotina</taxon>
        <taxon>Agaricomycetes</taxon>
        <taxon>Agaricomycetidae</taxon>
        <taxon>Agaricales</taxon>
        <taxon>Agaricineae</taxon>
        <taxon>Agaricaceae</taxon>
        <taxon>Leucocoprinus</taxon>
    </lineage>
</organism>
<dbReference type="OrthoDB" id="2257100at2759"/>
<feature type="region of interest" description="Disordered" evidence="1">
    <location>
        <begin position="253"/>
        <end position="288"/>
    </location>
</feature>
<reference evidence="3 4" key="1">
    <citation type="journal article" date="2020" name="ISME J.">
        <title>Uncovering the hidden diversity of litter-decomposition mechanisms in mushroom-forming fungi.</title>
        <authorList>
            <person name="Floudas D."/>
            <person name="Bentzer J."/>
            <person name="Ahren D."/>
            <person name="Johansson T."/>
            <person name="Persson P."/>
            <person name="Tunlid A."/>
        </authorList>
    </citation>
    <scope>NUCLEOTIDE SEQUENCE [LARGE SCALE GENOMIC DNA]</scope>
    <source>
        <strain evidence="3 4">CBS 146.42</strain>
    </source>
</reference>
<evidence type="ECO:0000259" key="2">
    <source>
        <dbReference type="PROSITE" id="PS50217"/>
    </source>
</evidence>
<comment type="caution">
    <text evidence="3">The sequence shown here is derived from an EMBL/GenBank/DDBJ whole genome shotgun (WGS) entry which is preliminary data.</text>
</comment>
<dbReference type="InterPro" id="IPR004827">
    <property type="entry name" value="bZIP"/>
</dbReference>
<evidence type="ECO:0000313" key="4">
    <source>
        <dbReference type="Proteomes" id="UP000559027"/>
    </source>
</evidence>
<feature type="compositionally biased region" description="Polar residues" evidence="1">
    <location>
        <begin position="62"/>
        <end position="75"/>
    </location>
</feature>
<evidence type="ECO:0000313" key="3">
    <source>
        <dbReference type="EMBL" id="KAF5348500.1"/>
    </source>
</evidence>
<proteinExistence type="predicted"/>
<gene>
    <name evidence="3" type="ORF">D9756_009640</name>
</gene>
<feature type="region of interest" description="Disordered" evidence="1">
    <location>
        <begin position="26"/>
        <end position="90"/>
    </location>
</feature>
<dbReference type="SMART" id="SM00338">
    <property type="entry name" value="BRLZ"/>
    <property type="match status" value="1"/>
</dbReference>
<protein>
    <recommendedName>
        <fullName evidence="2">BZIP domain-containing protein</fullName>
    </recommendedName>
</protein>
<dbReference type="Proteomes" id="UP000559027">
    <property type="component" value="Unassembled WGS sequence"/>
</dbReference>
<keyword evidence="4" id="KW-1185">Reference proteome</keyword>
<feature type="compositionally biased region" description="Low complexity" evidence="1">
    <location>
        <begin position="76"/>
        <end position="90"/>
    </location>
</feature>
<dbReference type="EMBL" id="JAACJO010000019">
    <property type="protein sequence ID" value="KAF5348500.1"/>
    <property type="molecule type" value="Genomic_DNA"/>
</dbReference>
<dbReference type="Pfam" id="PF07716">
    <property type="entry name" value="bZIP_2"/>
    <property type="match status" value="1"/>
</dbReference>
<accession>A0A8H5CV33</accession>
<dbReference type="GO" id="GO:0003700">
    <property type="term" value="F:DNA-binding transcription factor activity"/>
    <property type="evidence" value="ECO:0007669"/>
    <property type="project" value="InterPro"/>
</dbReference>
<dbReference type="InterPro" id="IPR046347">
    <property type="entry name" value="bZIP_sf"/>
</dbReference>
<name>A0A8H5CV33_9AGAR</name>
<feature type="region of interest" description="Disordered" evidence="1">
    <location>
        <begin position="123"/>
        <end position="156"/>
    </location>
</feature>
<dbReference type="CDD" id="cd12193">
    <property type="entry name" value="bZIP_GCN4"/>
    <property type="match status" value="1"/>
</dbReference>
<dbReference type="SUPFAM" id="SSF57959">
    <property type="entry name" value="Leucine zipper domain"/>
    <property type="match status" value="1"/>
</dbReference>
<dbReference type="AlphaFoldDB" id="A0A8H5CV33"/>
<sequence>MASSSMTAPTSSSYAQTNVHAYAHYPEGLNSSPQWTAHSVMPSSSAMDSGTSSKEPLHRDTALTSSPHSRTTGLPSTVSSSNTASSRSSNVAISSPINNSSYINSCHNAGSVLNQPSSPYISVTRSSAQSASEPSVPTHSSNNVLIHSSTRPRTSNQVFASTTDLAAHYGIPTTLPPLPSINKRRPVSVTQPPSHSTAVPDFNALKANYLNMLSEKSESAPAPLTTDMSSATVSPADLQQPIAGDFSDLEGLLRSLGNSSPSPLSIESHPSSSAQSATAQSEMSFEPNEFLTSPWTPSLDAFGDSPGETPLSEFLNTPLIDDGAAMFTDPLFPPESPLFDATLGDFESSKAPSGPSLDASELLTFSPTSPNLDDTLALNPSHLVSPSVSMGNAFPAPSPANYVSSPAVQELSEAEVASRRRASATGTRKNVTVDSLVPLDAPTQPRRYLTPSATSKKDLPAVFARKRARQQMLDGEEDELECEPLKPNATELEQIEWKRRQNTLAARKSRKRKLQHQQELETQVNNLAQDREKWRQRALTLQGILQANGIPFADFQD</sequence>
<feature type="compositionally biased region" description="Low complexity" evidence="1">
    <location>
        <begin position="259"/>
        <end position="284"/>
    </location>
</feature>
<dbReference type="PROSITE" id="PS50217">
    <property type="entry name" value="BZIP"/>
    <property type="match status" value="1"/>
</dbReference>
<dbReference type="PROSITE" id="PS00036">
    <property type="entry name" value="BZIP_BASIC"/>
    <property type="match status" value="1"/>
</dbReference>
<feature type="domain" description="BZIP" evidence="2">
    <location>
        <begin position="498"/>
        <end position="542"/>
    </location>
</feature>
<feature type="compositionally biased region" description="Polar residues" evidence="1">
    <location>
        <begin position="29"/>
        <end position="54"/>
    </location>
</feature>
<feature type="compositionally biased region" description="Polar residues" evidence="1">
    <location>
        <begin position="188"/>
        <end position="197"/>
    </location>
</feature>
<feature type="region of interest" description="Disordered" evidence="1">
    <location>
        <begin position="176"/>
        <end position="200"/>
    </location>
</feature>